<gene>
    <name evidence="1" type="ORF">GBF38_019417</name>
</gene>
<accession>A0ACB7F1W2</accession>
<keyword evidence="2" id="KW-1185">Reference proteome</keyword>
<protein>
    <submittedName>
        <fullName evidence="1">Uncharacterized protein</fullName>
    </submittedName>
</protein>
<proteinExistence type="predicted"/>
<organism evidence="1 2">
    <name type="scientific">Nibea albiflora</name>
    <name type="common">Yellow drum</name>
    <name type="synonym">Corvina albiflora</name>
    <dbReference type="NCBI Taxonomy" id="240163"/>
    <lineage>
        <taxon>Eukaryota</taxon>
        <taxon>Metazoa</taxon>
        <taxon>Chordata</taxon>
        <taxon>Craniata</taxon>
        <taxon>Vertebrata</taxon>
        <taxon>Euteleostomi</taxon>
        <taxon>Actinopterygii</taxon>
        <taxon>Neopterygii</taxon>
        <taxon>Teleostei</taxon>
        <taxon>Neoteleostei</taxon>
        <taxon>Acanthomorphata</taxon>
        <taxon>Eupercaria</taxon>
        <taxon>Sciaenidae</taxon>
        <taxon>Nibea</taxon>
    </lineage>
</organism>
<evidence type="ECO:0000313" key="1">
    <source>
        <dbReference type="EMBL" id="KAG8008306.1"/>
    </source>
</evidence>
<name>A0ACB7F1W2_NIBAL</name>
<sequence>MAPRGALMPLVIICNTQLSLESYKQQPEHSREQRGHELISQPSGAGK</sequence>
<dbReference type="Proteomes" id="UP000805704">
    <property type="component" value="Chromosome 19"/>
</dbReference>
<evidence type="ECO:0000313" key="2">
    <source>
        <dbReference type="Proteomes" id="UP000805704"/>
    </source>
</evidence>
<reference evidence="1" key="1">
    <citation type="submission" date="2020-04" db="EMBL/GenBank/DDBJ databases">
        <title>A chromosome-scale assembly and high-density genetic map of the yellow drum (Nibea albiflora) genome.</title>
        <authorList>
            <person name="Xu D."/>
            <person name="Zhang W."/>
            <person name="Chen R."/>
            <person name="Tan P."/>
            <person name="Wang L."/>
            <person name="Song H."/>
            <person name="Tian L."/>
            <person name="Zhu Q."/>
            <person name="Wang B."/>
        </authorList>
    </citation>
    <scope>NUCLEOTIDE SEQUENCE</scope>
    <source>
        <strain evidence="1">ZJHYS-2018</strain>
    </source>
</reference>
<dbReference type="EMBL" id="CM024807">
    <property type="protein sequence ID" value="KAG8008306.1"/>
    <property type="molecule type" value="Genomic_DNA"/>
</dbReference>
<comment type="caution">
    <text evidence="1">The sequence shown here is derived from an EMBL/GenBank/DDBJ whole genome shotgun (WGS) entry which is preliminary data.</text>
</comment>